<dbReference type="NCBIfam" id="TIGR02937">
    <property type="entry name" value="sigma70-ECF"/>
    <property type="match status" value="1"/>
</dbReference>
<organism evidence="7 8">
    <name type="scientific">Sediminibacterium goheungense</name>
    <dbReference type="NCBI Taxonomy" id="1086393"/>
    <lineage>
        <taxon>Bacteria</taxon>
        <taxon>Pseudomonadati</taxon>
        <taxon>Bacteroidota</taxon>
        <taxon>Chitinophagia</taxon>
        <taxon>Chitinophagales</taxon>
        <taxon>Chitinophagaceae</taxon>
        <taxon>Sediminibacterium</taxon>
    </lineage>
</organism>
<dbReference type="InterPro" id="IPR039425">
    <property type="entry name" value="RNA_pol_sigma-70-like"/>
</dbReference>
<keyword evidence="4" id="KW-0804">Transcription</keyword>
<comment type="caution">
    <text evidence="7">The sequence shown here is derived from an EMBL/GenBank/DDBJ whole genome shotgun (WGS) entry which is preliminary data.</text>
</comment>
<dbReference type="InterPro" id="IPR007627">
    <property type="entry name" value="RNA_pol_sigma70_r2"/>
</dbReference>
<dbReference type="PANTHER" id="PTHR43133">
    <property type="entry name" value="RNA POLYMERASE ECF-TYPE SIGMA FACTO"/>
    <property type="match status" value="1"/>
</dbReference>
<feature type="domain" description="RNA polymerase sigma factor 70 region 4 type 2" evidence="6">
    <location>
        <begin position="123"/>
        <end position="174"/>
    </location>
</feature>
<dbReference type="EMBL" id="SNWP01000010">
    <property type="protein sequence ID" value="TDO29437.1"/>
    <property type="molecule type" value="Genomic_DNA"/>
</dbReference>
<gene>
    <name evidence="7" type="ORF">BC659_1526</name>
</gene>
<sequence>MAVQSNSSILVSVASVKEGTETSFTALFNEFHSKLFRFFQKRIGQHDLACELTQLTFIKIWQSRHTLSTDYGMDMQCFTIASSVLIDYIRKCSAEKRSAPTAELEMADTSMVHADGSFETADYIEVATSSLPPVRKKIFLLKVVHGYSNKEVAEKLSISVKTVEDHYSKAIRQLRSIATVSQLFLFING</sequence>
<feature type="domain" description="RNA polymerase sigma-70 region 2" evidence="5">
    <location>
        <begin position="27"/>
        <end position="91"/>
    </location>
</feature>
<dbReference type="GO" id="GO:0006352">
    <property type="term" value="P:DNA-templated transcription initiation"/>
    <property type="evidence" value="ECO:0007669"/>
    <property type="project" value="InterPro"/>
</dbReference>
<evidence type="ECO:0000256" key="3">
    <source>
        <dbReference type="ARBA" id="ARBA00023082"/>
    </source>
</evidence>
<dbReference type="AlphaFoldDB" id="A0A4R6J3C9"/>
<keyword evidence="3" id="KW-0731">Sigma factor</keyword>
<dbReference type="GO" id="GO:0016987">
    <property type="term" value="F:sigma factor activity"/>
    <property type="evidence" value="ECO:0007669"/>
    <property type="project" value="UniProtKB-KW"/>
</dbReference>
<keyword evidence="2" id="KW-0805">Transcription regulation</keyword>
<dbReference type="InterPro" id="IPR014284">
    <property type="entry name" value="RNA_pol_sigma-70_dom"/>
</dbReference>
<evidence type="ECO:0000256" key="2">
    <source>
        <dbReference type="ARBA" id="ARBA00023015"/>
    </source>
</evidence>
<evidence type="ECO:0000313" key="8">
    <source>
        <dbReference type="Proteomes" id="UP000295741"/>
    </source>
</evidence>
<evidence type="ECO:0000259" key="6">
    <source>
        <dbReference type="Pfam" id="PF08281"/>
    </source>
</evidence>
<dbReference type="InterPro" id="IPR036388">
    <property type="entry name" value="WH-like_DNA-bd_sf"/>
</dbReference>
<name>A0A4R6J3C9_9BACT</name>
<evidence type="ECO:0000256" key="4">
    <source>
        <dbReference type="ARBA" id="ARBA00023163"/>
    </source>
</evidence>
<dbReference type="Pfam" id="PF08281">
    <property type="entry name" value="Sigma70_r4_2"/>
    <property type="match status" value="1"/>
</dbReference>
<dbReference type="InterPro" id="IPR013325">
    <property type="entry name" value="RNA_pol_sigma_r2"/>
</dbReference>
<dbReference type="GO" id="GO:0003677">
    <property type="term" value="F:DNA binding"/>
    <property type="evidence" value="ECO:0007669"/>
    <property type="project" value="InterPro"/>
</dbReference>
<dbReference type="Gene3D" id="1.10.1740.10">
    <property type="match status" value="1"/>
</dbReference>
<evidence type="ECO:0000256" key="1">
    <source>
        <dbReference type="ARBA" id="ARBA00010641"/>
    </source>
</evidence>
<dbReference type="InterPro" id="IPR013324">
    <property type="entry name" value="RNA_pol_sigma_r3/r4-like"/>
</dbReference>
<accession>A0A4R6J3C9</accession>
<comment type="similarity">
    <text evidence="1">Belongs to the sigma-70 factor family. ECF subfamily.</text>
</comment>
<reference evidence="7 8" key="1">
    <citation type="submission" date="2019-03" db="EMBL/GenBank/DDBJ databases">
        <title>Genomic Encyclopedia of Archaeal and Bacterial Type Strains, Phase II (KMG-II): from individual species to whole genera.</title>
        <authorList>
            <person name="Goeker M."/>
        </authorList>
    </citation>
    <scope>NUCLEOTIDE SEQUENCE [LARGE SCALE GENOMIC DNA]</scope>
    <source>
        <strain evidence="7 8">DSM 28323</strain>
    </source>
</reference>
<dbReference type="Gene3D" id="1.10.10.10">
    <property type="entry name" value="Winged helix-like DNA-binding domain superfamily/Winged helix DNA-binding domain"/>
    <property type="match status" value="1"/>
</dbReference>
<evidence type="ECO:0000259" key="5">
    <source>
        <dbReference type="Pfam" id="PF04542"/>
    </source>
</evidence>
<dbReference type="Proteomes" id="UP000295741">
    <property type="component" value="Unassembled WGS sequence"/>
</dbReference>
<protein>
    <submittedName>
        <fullName evidence="7">RNA polymerase sigma-70 factor (ECF subfamily)</fullName>
    </submittedName>
</protein>
<dbReference type="InterPro" id="IPR000792">
    <property type="entry name" value="Tscrpt_reg_LuxR_C"/>
</dbReference>
<evidence type="ECO:0000313" key="7">
    <source>
        <dbReference type="EMBL" id="TDO29437.1"/>
    </source>
</evidence>
<dbReference type="SUPFAM" id="SSF88659">
    <property type="entry name" value="Sigma3 and sigma4 domains of RNA polymerase sigma factors"/>
    <property type="match status" value="1"/>
</dbReference>
<dbReference type="InterPro" id="IPR013249">
    <property type="entry name" value="RNA_pol_sigma70_r4_t2"/>
</dbReference>
<dbReference type="PANTHER" id="PTHR43133:SF46">
    <property type="entry name" value="RNA POLYMERASE SIGMA-70 FACTOR ECF SUBFAMILY"/>
    <property type="match status" value="1"/>
</dbReference>
<dbReference type="PRINTS" id="PR00038">
    <property type="entry name" value="HTHLUXR"/>
</dbReference>
<keyword evidence="8" id="KW-1185">Reference proteome</keyword>
<dbReference type="SUPFAM" id="SSF88946">
    <property type="entry name" value="Sigma2 domain of RNA polymerase sigma factors"/>
    <property type="match status" value="1"/>
</dbReference>
<dbReference type="Pfam" id="PF04542">
    <property type="entry name" value="Sigma70_r2"/>
    <property type="match status" value="1"/>
</dbReference>
<proteinExistence type="inferred from homology"/>